<evidence type="ECO:0000256" key="7">
    <source>
        <dbReference type="ARBA" id="ARBA00022490"/>
    </source>
</evidence>
<evidence type="ECO:0000256" key="19">
    <source>
        <dbReference type="ARBA" id="ARBA00022843"/>
    </source>
</evidence>
<reference evidence="38" key="3">
    <citation type="submission" date="2022-01" db="EMBL/GenBank/DDBJ databases">
        <authorList>
            <person name="Rubenstein D.R."/>
        </authorList>
    </citation>
    <scope>NUCLEOTIDE SEQUENCE</scope>
    <source>
        <strain evidence="38">SS15</strain>
        <tissue evidence="38">Liver</tissue>
    </source>
</reference>
<evidence type="ECO:0000256" key="8">
    <source>
        <dbReference type="ARBA" id="ARBA00022499"/>
    </source>
</evidence>
<accession>A0A835NJ34</accession>
<dbReference type="SUPFAM" id="SSF57850">
    <property type="entry name" value="RING/U-box"/>
    <property type="match status" value="1"/>
</dbReference>
<keyword evidence="21" id="KW-0805">Transcription regulation</keyword>
<evidence type="ECO:0000256" key="31">
    <source>
        <dbReference type="ARBA" id="ARBA00031556"/>
    </source>
</evidence>
<dbReference type="GO" id="GO:0005694">
    <property type="term" value="C:chromosome"/>
    <property type="evidence" value="ECO:0007669"/>
    <property type="project" value="UniProtKB-SubCell"/>
</dbReference>
<feature type="coiled-coil region" evidence="33">
    <location>
        <begin position="1486"/>
        <end position="1513"/>
    </location>
</feature>
<evidence type="ECO:0000256" key="21">
    <source>
        <dbReference type="ARBA" id="ARBA00023015"/>
    </source>
</evidence>
<dbReference type="PRINTS" id="PR00493">
    <property type="entry name" value="BRSTCANCERI"/>
</dbReference>
<dbReference type="Proteomes" id="UP000618051">
    <property type="component" value="Unassembled WGS sequence"/>
</dbReference>
<name>A0A835NJ34_9PASS</name>
<dbReference type="InterPro" id="IPR013083">
    <property type="entry name" value="Znf_RING/FYVE/PHD"/>
</dbReference>
<evidence type="ECO:0000256" key="16">
    <source>
        <dbReference type="ARBA" id="ARBA00022786"/>
    </source>
</evidence>
<evidence type="ECO:0000256" key="27">
    <source>
        <dbReference type="ARBA" id="ARBA00023172"/>
    </source>
</evidence>
<feature type="region of interest" description="Disordered" evidence="34">
    <location>
        <begin position="742"/>
        <end position="935"/>
    </location>
</feature>
<dbReference type="InterPro" id="IPR018957">
    <property type="entry name" value="Znf_C3HC4_RING-type"/>
</dbReference>
<evidence type="ECO:0000256" key="6">
    <source>
        <dbReference type="ARBA" id="ARBA00022454"/>
    </source>
</evidence>
<dbReference type="OrthoDB" id="6105938at2759"/>
<evidence type="ECO:0000256" key="34">
    <source>
        <dbReference type="SAM" id="MobiDB-lite"/>
    </source>
</evidence>
<feature type="non-terminal residue" evidence="37">
    <location>
        <position position="1"/>
    </location>
</feature>
<keyword evidence="14" id="KW-0227">DNA damage</keyword>
<feature type="coiled-coil region" evidence="33">
    <location>
        <begin position="1569"/>
        <end position="1596"/>
    </location>
</feature>
<keyword evidence="20" id="KW-0007">Acetylation</keyword>
<keyword evidence="22" id="KW-0443">Lipid metabolism</keyword>
<evidence type="ECO:0000256" key="14">
    <source>
        <dbReference type="ARBA" id="ARBA00022763"/>
    </source>
</evidence>
<keyword evidence="24" id="KW-0010">Activator</keyword>
<dbReference type="EMBL" id="JADDUC010000186">
    <property type="protein sequence ID" value="KAG0116079.1"/>
    <property type="molecule type" value="Genomic_DNA"/>
</dbReference>
<evidence type="ECO:0000256" key="9">
    <source>
        <dbReference type="ARBA" id="ARBA00022516"/>
    </source>
</evidence>
<gene>
    <name evidence="38" type="ORF">IHE44_0010229</name>
    <name evidence="37" type="ORF">IHE44_004654</name>
</gene>
<keyword evidence="9" id="KW-0444">Lipid biosynthesis</keyword>
<dbReference type="FunFam" id="3.40.50.10190:FF:000006">
    <property type="entry name" value="Breast cancer type 1 susceptibility protein homolog"/>
    <property type="match status" value="1"/>
</dbReference>
<dbReference type="SUPFAM" id="SSF52113">
    <property type="entry name" value="BRCT domain"/>
    <property type="match status" value="2"/>
</dbReference>
<dbReference type="GO" id="GO:0061630">
    <property type="term" value="F:ubiquitin protein ligase activity"/>
    <property type="evidence" value="ECO:0007669"/>
    <property type="project" value="UniProtKB-EC"/>
</dbReference>
<feature type="compositionally biased region" description="Polar residues" evidence="34">
    <location>
        <begin position="665"/>
        <end position="676"/>
    </location>
</feature>
<evidence type="ECO:0000256" key="29">
    <source>
        <dbReference type="ARBA" id="ARBA00023242"/>
    </source>
</evidence>
<dbReference type="EC" id="2.3.2.27" evidence="5"/>
<evidence type="ECO:0000313" key="39">
    <source>
        <dbReference type="Proteomes" id="UP000618051"/>
    </source>
</evidence>
<dbReference type="InterPro" id="IPR017907">
    <property type="entry name" value="Znf_RING_CS"/>
</dbReference>
<sequence length="1884" mass="207719">HRRCPGTDTARSGTHPAGAAQALTAPTLPWHSPRRRCPGTDRSDALPALPPPVPRRFASACGQASLQGRSRAAAAVSLCFPDLRRYFWMGRMDFSVITIQQVQNVLSAMQKNLECPICLDVVQEPVSTKCDHIFCRFCMFKLISKKKKGVVECPLCKTEVTKRSLKENSKFKQLIEGLLETIHAFELDTGVKFLKSHRFPQTSMEATAAESLCKESSVIQSKGFRNRRKSAKGNGQENFTLQEASVNIQLTDAKMCHPRNKPQKSDSQKGTYIEFGSESSEEFFKQASKTGFEDKGAVQVSSQVRLEELESAEKGNENSCNAQPDKLCAKEITLPNVIGESDFSKECLSKKSTQSIAVCAKPDQVNVTECQSSPLNVLAVDVLPEQCDRMGDASPTGNGGTFFKNTEEMDEQQTQYHSENQEFDLEDSSENRLDKSKEVDTDVQSVEPAEAYEPENESLHDKELPLEKLPQPETLHSATPNKVSKKRLKQSIQKVNEWFSKSNEILSSSSSLDESAASANVSGEGDLCLSDKESCISEKTDPMADSMEIAAVEGKKRWSKQTAESIKDKIFGRTYNRGRKSNPPSTLRAILPTGRKEDEAADKCLKNFSKDRLKRKRKSACALQPEDFIKKKDTEEADGGPQSVDRGLGDAGKKRCDRSVAVNESHLSQNRANDTLTEPEEGGESTWKKATEKVTTMHCDGEPEMHNCDQKSTKKRGSAAKRCRHSSRTMCSLQLVVDRGSVFPDPAEPQIDSYPSSGEPRKADSEQNAVRRSRRLQLLSEEMTKETKKEVKGARKNNSDRGRSVSGDQRNVAAHSAECKDLCEPQDELGYRPVTNLEGGDLEANEMQVSVKNLPDTAETRKSQFNHSRQPSNCGSTVPDTSSQDSEILGSPLLLQLPSVSAGQTASQQTEKVSESPAAFPQECGHDSQNVPGDFKTEKLPVAKNVLELTKEAEDSDLDTQYLRNIFRHSKRSSFSLFQTPRQARAVEDPPSETLNLSCAAQVENKASKQLQPESLQEEKTAAQNLSRVSEKEKLKTCESAHIDPVPCFAVSTGEHRDDISQAAEEGTLTPARTRTAQTEHKNGLLQEEQDNEKPVSNEIGMESELRQNPIESDGSQSDQSNTEKHDSRQNGLNSVQETSFSSESNQAGKTEVADCKGPILHFQSTSMICPATCQQSPAEFGCEITGTKSSKRERKHVKEYEEQAAQTVSTAMPKCSAAEALEEPLRENRDLTGLSETPDGLLCSDTDIEDTSLCETDRKEQSAVFVKSDNGLGKELHNRNASSEPRSGGIQKSRRRVQKLPSSDEESCEDEDLPCFQTLIFSKSVSTSLQTDKQMTSLVESPVVECPVSPSLLPHSVSNDDNLVQKVPEAALSNVCVSPSQESECSVNLFSSQSNMSEESPNGAQELKKHLPQVHESKQMSSVNDSKETSQNCSEGLKTTKDECQEDPDLGANLGEASGSDSEISIVEDSCGPFSQGEILTTQQKNAMQNSLKKLQQEMAALEAVLKQNGSQNCEVLPVHRELPPSSTEGAFEKEQTRKEKNRSDLEKVPECDSVLKNKTSSEKTKPVQEAVQEHRQCQLEAENAEEQKSGTRQNTASVSPELFGNVTQSPDHSSSSVRFFIPQTAEATGGPVIAQNIDKSCGPGHKSKRSEPVPVLHNATGKENATSPVVTKRKVMSIVASGLSHSEHLVVQKFVKKTQSTLCNHITEGTTHVIMKTDKELVCERTLKYFLGIAGGKWVVSYQWIIQSFKEGRILDEEPFEVRGDVINGRNHQGPKRARQALTEKIFKDFEICCCGPFTDMSTEHLEWMVELCGASVVKQPDLFSHTANSTAVVVVQPDAWKENVDYRAIQQHSNVAVVTREWVLDSVACYECQELSAYLVS</sequence>
<dbReference type="EMBL" id="JADDUC020000031">
    <property type="protein sequence ID" value="KAI1230264.1"/>
    <property type="molecule type" value="Genomic_DNA"/>
</dbReference>
<feature type="region of interest" description="Disordered" evidence="34">
    <location>
        <begin position="569"/>
        <end position="599"/>
    </location>
</feature>
<dbReference type="Pfam" id="PF12820">
    <property type="entry name" value="BRCT_assoc"/>
    <property type="match status" value="1"/>
</dbReference>
<evidence type="ECO:0000256" key="11">
    <source>
        <dbReference type="ARBA" id="ARBA00022679"/>
    </source>
</evidence>
<feature type="compositionally biased region" description="Polar residues" evidence="34">
    <location>
        <begin position="863"/>
        <end position="886"/>
    </location>
</feature>
<feature type="region of interest" description="Disordered" evidence="34">
    <location>
        <begin position="30"/>
        <end position="49"/>
    </location>
</feature>
<dbReference type="GO" id="GO:0006633">
    <property type="term" value="P:fatty acid biosynthetic process"/>
    <property type="evidence" value="ECO:0007669"/>
    <property type="project" value="UniProtKB-KW"/>
</dbReference>
<evidence type="ECO:0000256" key="20">
    <source>
        <dbReference type="ARBA" id="ARBA00022990"/>
    </source>
</evidence>
<keyword evidence="10" id="KW-0597">Phosphoprotein</keyword>
<keyword evidence="12" id="KW-0479">Metal-binding</keyword>
<feature type="compositionally biased region" description="Basic and acidic residues" evidence="34">
    <location>
        <begin position="457"/>
        <end position="466"/>
    </location>
</feature>
<dbReference type="InterPro" id="IPR036420">
    <property type="entry name" value="BRCT_dom_sf"/>
</dbReference>
<dbReference type="PANTHER" id="PTHR13763:SF0">
    <property type="entry name" value="BREAST CANCER TYPE 1 SUSCEPTIBILITY PROTEIN"/>
    <property type="match status" value="1"/>
</dbReference>
<keyword evidence="8" id="KW-1017">Isopeptide bond</keyword>
<keyword evidence="26" id="KW-0804">Transcription</keyword>
<feature type="region of interest" description="Disordered" evidence="34">
    <location>
        <begin position="1"/>
        <end position="21"/>
    </location>
</feature>
<evidence type="ECO:0000256" key="5">
    <source>
        <dbReference type="ARBA" id="ARBA00012483"/>
    </source>
</evidence>
<feature type="compositionally biased region" description="Basic residues" evidence="34">
    <location>
        <begin position="713"/>
        <end position="727"/>
    </location>
</feature>
<dbReference type="InterPro" id="IPR025994">
    <property type="entry name" value="BRCA1_serine_dom"/>
</dbReference>
<evidence type="ECO:0000256" key="10">
    <source>
        <dbReference type="ARBA" id="ARBA00022553"/>
    </source>
</evidence>
<evidence type="ECO:0000259" key="36">
    <source>
        <dbReference type="PROSITE" id="PS50172"/>
    </source>
</evidence>
<feature type="domain" description="BRCT" evidence="36">
    <location>
        <begin position="1693"/>
        <end position="1764"/>
    </location>
</feature>
<comment type="caution">
    <text evidence="37">The sequence shown here is derived from an EMBL/GenBank/DDBJ whole genome shotgun (WGS) entry which is preliminary data.</text>
</comment>
<evidence type="ECO:0000256" key="26">
    <source>
        <dbReference type="ARBA" id="ARBA00023163"/>
    </source>
</evidence>
<evidence type="ECO:0000256" key="12">
    <source>
        <dbReference type="ARBA" id="ARBA00022723"/>
    </source>
</evidence>
<evidence type="ECO:0000259" key="35">
    <source>
        <dbReference type="PROSITE" id="PS50089"/>
    </source>
</evidence>
<dbReference type="GO" id="GO:0045944">
    <property type="term" value="P:positive regulation of transcription by RNA polymerase II"/>
    <property type="evidence" value="ECO:0007669"/>
    <property type="project" value="TreeGrafter"/>
</dbReference>
<feature type="compositionally biased region" description="Basic and acidic residues" evidence="34">
    <location>
        <begin position="782"/>
        <end position="803"/>
    </location>
</feature>
<organism evidence="37">
    <name type="scientific">Lamprotornis superbus</name>
    <dbReference type="NCBI Taxonomy" id="245042"/>
    <lineage>
        <taxon>Eukaryota</taxon>
        <taxon>Metazoa</taxon>
        <taxon>Chordata</taxon>
        <taxon>Craniata</taxon>
        <taxon>Vertebrata</taxon>
        <taxon>Euteleostomi</taxon>
        <taxon>Archelosauria</taxon>
        <taxon>Archosauria</taxon>
        <taxon>Dinosauria</taxon>
        <taxon>Saurischia</taxon>
        <taxon>Theropoda</taxon>
        <taxon>Coelurosauria</taxon>
        <taxon>Aves</taxon>
        <taxon>Neognathae</taxon>
        <taxon>Neoaves</taxon>
        <taxon>Telluraves</taxon>
        <taxon>Australaves</taxon>
        <taxon>Passeriformes</taxon>
        <taxon>Sturnidae</taxon>
        <taxon>Lamprotornis</taxon>
    </lineage>
</organism>
<keyword evidence="18" id="KW-0862">Zinc</keyword>
<feature type="region of interest" description="Disordered" evidence="34">
    <location>
        <begin position="1064"/>
        <end position="1096"/>
    </location>
</feature>
<feature type="compositionally biased region" description="Basic and acidic residues" evidence="34">
    <location>
        <begin position="699"/>
        <end position="712"/>
    </location>
</feature>
<dbReference type="SMART" id="SM00292">
    <property type="entry name" value="BRCT"/>
    <property type="match status" value="2"/>
</dbReference>
<dbReference type="InterPro" id="IPR001357">
    <property type="entry name" value="BRCT_dom"/>
</dbReference>
<dbReference type="CDD" id="cd17735">
    <property type="entry name" value="BRCT_BRCA1_rpt1"/>
    <property type="match status" value="1"/>
</dbReference>
<dbReference type="CDD" id="cd16498">
    <property type="entry name" value="RING-HC_BRCA1"/>
    <property type="match status" value="1"/>
</dbReference>
<feature type="compositionally biased region" description="Polar residues" evidence="34">
    <location>
        <begin position="1420"/>
        <end position="1435"/>
    </location>
</feature>
<evidence type="ECO:0000256" key="22">
    <source>
        <dbReference type="ARBA" id="ARBA00023098"/>
    </source>
</evidence>
<feature type="domain" description="BRCT" evidence="36">
    <location>
        <begin position="1784"/>
        <end position="1883"/>
    </location>
</feature>
<dbReference type="CDD" id="cd17721">
    <property type="entry name" value="BRCT_BRCA1_rpt2"/>
    <property type="match status" value="1"/>
</dbReference>
<keyword evidence="33" id="KW-0175">Coiled coil</keyword>
<dbReference type="Pfam" id="PF00097">
    <property type="entry name" value="zf-C3HC4"/>
    <property type="match status" value="1"/>
</dbReference>
<comment type="subcellular location">
    <subcellularLocation>
        <location evidence="3">Chromosome</location>
    </subcellularLocation>
    <subcellularLocation>
        <location evidence="4">Cytoplasm</location>
    </subcellularLocation>
    <subcellularLocation>
        <location evidence="2">Nucleus</location>
    </subcellularLocation>
</comment>
<keyword evidence="19" id="KW-0832">Ubl conjugation</keyword>
<keyword evidence="25" id="KW-0275">Fatty acid biosynthesis</keyword>
<feature type="region of interest" description="Disordered" evidence="34">
    <location>
        <begin position="410"/>
        <end position="487"/>
    </location>
</feature>
<evidence type="ECO:0000313" key="38">
    <source>
        <dbReference type="EMBL" id="KAI1230264.1"/>
    </source>
</evidence>
<dbReference type="GO" id="GO:0005737">
    <property type="term" value="C:cytoplasm"/>
    <property type="evidence" value="ECO:0007669"/>
    <property type="project" value="UniProtKB-SubCell"/>
</dbReference>
<dbReference type="GO" id="GO:0070531">
    <property type="term" value="C:BRCA1-A complex"/>
    <property type="evidence" value="ECO:0007669"/>
    <property type="project" value="TreeGrafter"/>
</dbReference>
<evidence type="ECO:0000256" key="23">
    <source>
        <dbReference type="ARBA" id="ARBA00023125"/>
    </source>
</evidence>
<feature type="region of interest" description="Disordered" evidence="34">
    <location>
        <begin position="1006"/>
        <end position="1030"/>
    </location>
</feature>
<feature type="region of interest" description="Disordered" evidence="34">
    <location>
        <begin position="1108"/>
        <end position="1150"/>
    </location>
</feature>
<evidence type="ECO:0000256" key="2">
    <source>
        <dbReference type="ARBA" id="ARBA00004123"/>
    </source>
</evidence>
<dbReference type="PROSITE" id="PS00518">
    <property type="entry name" value="ZF_RING_1"/>
    <property type="match status" value="1"/>
</dbReference>
<dbReference type="GO" id="GO:0007095">
    <property type="term" value="P:mitotic G2 DNA damage checkpoint signaling"/>
    <property type="evidence" value="ECO:0007669"/>
    <property type="project" value="TreeGrafter"/>
</dbReference>
<evidence type="ECO:0000256" key="17">
    <source>
        <dbReference type="ARBA" id="ARBA00022832"/>
    </source>
</evidence>
<dbReference type="GO" id="GO:0003677">
    <property type="term" value="F:DNA binding"/>
    <property type="evidence" value="ECO:0007669"/>
    <property type="project" value="UniProtKB-KW"/>
</dbReference>
<dbReference type="GO" id="GO:0008270">
    <property type="term" value="F:zinc ion binding"/>
    <property type="evidence" value="ECO:0007669"/>
    <property type="project" value="UniProtKB-KW"/>
</dbReference>
<feature type="compositionally biased region" description="Polar residues" evidence="34">
    <location>
        <begin position="1110"/>
        <end position="1121"/>
    </location>
</feature>
<feature type="region of interest" description="Disordered" evidence="34">
    <location>
        <begin position="1522"/>
        <end position="1552"/>
    </location>
</feature>
<dbReference type="Gene3D" id="3.30.40.10">
    <property type="entry name" value="Zinc/RING finger domain, C3HC4 (zinc finger)"/>
    <property type="match status" value="1"/>
</dbReference>
<protein>
    <recommendedName>
        <fullName evidence="5">RING-type E3 ubiquitin transferase</fullName>
        <ecNumber evidence="5">2.3.2.27</ecNumber>
    </recommendedName>
    <alternativeName>
        <fullName evidence="31">RING-type E3 ubiquitin transferase BRCA1</fullName>
    </alternativeName>
</protein>
<keyword evidence="15 32" id="KW-0863">Zinc-finger</keyword>
<keyword evidence="30" id="KW-0131">Cell cycle</keyword>
<keyword evidence="39" id="KW-1185">Reference proteome</keyword>
<dbReference type="InterPro" id="IPR001841">
    <property type="entry name" value="Znf_RING"/>
</dbReference>
<comment type="catalytic activity">
    <reaction evidence="1">
        <text>S-ubiquitinyl-[E2 ubiquitin-conjugating enzyme]-L-cysteine + [acceptor protein]-L-lysine = [E2 ubiquitin-conjugating enzyme]-L-cysteine + N(6)-ubiquitinyl-[acceptor protein]-L-lysine.</text>
        <dbReference type="EC" id="2.3.2.27"/>
    </reaction>
</comment>
<dbReference type="GO" id="GO:0070013">
    <property type="term" value="C:intracellular organelle lumen"/>
    <property type="evidence" value="ECO:0007669"/>
    <property type="project" value="UniProtKB-ARBA"/>
</dbReference>
<feature type="region of interest" description="Disordered" evidence="34">
    <location>
        <begin position="1266"/>
        <end position="1310"/>
    </location>
</feature>
<keyword evidence="29" id="KW-0539">Nucleus</keyword>
<keyword evidence="13" id="KW-0677">Repeat</keyword>
<dbReference type="GO" id="GO:0031436">
    <property type="term" value="C:BRCA1-BARD1 complex"/>
    <property type="evidence" value="ECO:0007669"/>
    <property type="project" value="TreeGrafter"/>
</dbReference>
<keyword evidence="7" id="KW-0963">Cytoplasm</keyword>
<feature type="region of interest" description="Disordered" evidence="34">
    <location>
        <begin position="1224"/>
        <end position="1244"/>
    </location>
</feature>
<feature type="compositionally biased region" description="Polar residues" evidence="34">
    <location>
        <begin position="898"/>
        <end position="911"/>
    </location>
</feature>
<dbReference type="InterPro" id="IPR031099">
    <property type="entry name" value="BRCA1-associated"/>
</dbReference>
<dbReference type="PROSITE" id="PS50089">
    <property type="entry name" value="ZF_RING_2"/>
    <property type="match status" value="1"/>
</dbReference>
<evidence type="ECO:0000256" key="30">
    <source>
        <dbReference type="ARBA" id="ARBA00023306"/>
    </source>
</evidence>
<evidence type="ECO:0000256" key="25">
    <source>
        <dbReference type="ARBA" id="ARBA00023160"/>
    </source>
</evidence>
<feature type="compositionally biased region" description="Basic and acidic residues" evidence="34">
    <location>
        <begin position="1532"/>
        <end position="1552"/>
    </location>
</feature>
<dbReference type="PROSITE" id="PS50172">
    <property type="entry name" value="BRCT"/>
    <property type="match status" value="2"/>
</dbReference>
<evidence type="ECO:0000256" key="18">
    <source>
        <dbReference type="ARBA" id="ARBA00022833"/>
    </source>
</evidence>
<evidence type="ECO:0000256" key="28">
    <source>
        <dbReference type="ARBA" id="ARBA00023204"/>
    </source>
</evidence>
<dbReference type="GO" id="GO:0000724">
    <property type="term" value="P:double-strand break repair via homologous recombination"/>
    <property type="evidence" value="ECO:0007669"/>
    <property type="project" value="TreeGrafter"/>
</dbReference>
<dbReference type="PANTHER" id="PTHR13763">
    <property type="entry name" value="BREAST CANCER TYPE 1 SUSCEPTIBILITY PROTEIN BRCA1"/>
    <property type="match status" value="1"/>
</dbReference>
<keyword evidence="23" id="KW-0238">DNA-binding</keyword>
<evidence type="ECO:0000256" key="24">
    <source>
        <dbReference type="ARBA" id="ARBA00023159"/>
    </source>
</evidence>
<dbReference type="SMART" id="SM00184">
    <property type="entry name" value="RING"/>
    <property type="match status" value="1"/>
</dbReference>
<keyword evidence="27" id="KW-0233">DNA recombination</keyword>
<feature type="compositionally biased region" description="Basic and acidic residues" evidence="34">
    <location>
        <begin position="647"/>
        <end position="658"/>
    </location>
</feature>
<dbReference type="FunFam" id="3.30.40.10:FF:000213">
    <property type="entry name" value="Breast cancer type 1 susceptibility protein homolog"/>
    <property type="match status" value="1"/>
</dbReference>
<keyword evidence="16" id="KW-0833">Ubl conjugation pathway</keyword>
<evidence type="ECO:0000256" key="3">
    <source>
        <dbReference type="ARBA" id="ARBA00004286"/>
    </source>
</evidence>
<evidence type="ECO:0000256" key="15">
    <source>
        <dbReference type="ARBA" id="ARBA00022771"/>
    </source>
</evidence>
<evidence type="ECO:0000256" key="1">
    <source>
        <dbReference type="ARBA" id="ARBA00000900"/>
    </source>
</evidence>
<feature type="compositionally biased region" description="Basic and acidic residues" evidence="34">
    <location>
        <begin position="429"/>
        <end position="440"/>
    </location>
</feature>
<reference evidence="37" key="1">
    <citation type="submission" date="2020-10" db="EMBL/GenBank/DDBJ databases">
        <title>Feather gene expression reveals the developmental basis of iridescence in African starlings.</title>
        <authorList>
            <person name="Rubenstein D.R."/>
        </authorList>
    </citation>
    <scope>NUCLEOTIDE SEQUENCE</scope>
    <source>
        <strain evidence="37">SS15</strain>
        <tissue evidence="37">Liver</tissue>
    </source>
</reference>
<reference evidence="38 39" key="2">
    <citation type="journal article" date="2021" name="J. Hered.">
        <title>Feather Gene Expression Elucidates the Developmental Basis of Plumage Iridescence in African Starlings.</title>
        <authorList>
            <person name="Rubenstein D.R."/>
            <person name="Corvelo A."/>
            <person name="MacManes M.D."/>
            <person name="Maia R."/>
            <person name="Narzisi G."/>
            <person name="Rousaki A."/>
            <person name="Vandenabeele P."/>
            <person name="Shawkey M.D."/>
            <person name="Solomon J."/>
        </authorList>
    </citation>
    <scope>NUCLEOTIDE SEQUENCE [LARGE SCALE GENOMIC DNA]</scope>
    <source>
        <strain evidence="38">SS15</strain>
    </source>
</reference>
<keyword evidence="6" id="KW-0158">Chromosome</keyword>
<feature type="domain" description="RING-type" evidence="35">
    <location>
        <begin position="115"/>
        <end position="157"/>
    </location>
</feature>
<evidence type="ECO:0000256" key="13">
    <source>
        <dbReference type="ARBA" id="ARBA00022737"/>
    </source>
</evidence>
<proteinExistence type="predicted"/>
<dbReference type="GO" id="GO:0043009">
    <property type="term" value="P:chordate embryonic development"/>
    <property type="evidence" value="ECO:0007669"/>
    <property type="project" value="TreeGrafter"/>
</dbReference>
<dbReference type="InterPro" id="IPR011364">
    <property type="entry name" value="BRCA1"/>
</dbReference>
<dbReference type="Gene3D" id="3.40.50.10190">
    <property type="entry name" value="BRCT domain"/>
    <property type="match status" value="2"/>
</dbReference>
<dbReference type="FunFam" id="3.40.50.10190:FF:000025">
    <property type="entry name" value="Breast cancer type 1 susceptibility protein homolog"/>
    <property type="match status" value="1"/>
</dbReference>
<keyword evidence="17" id="KW-0276">Fatty acid metabolism</keyword>
<feature type="compositionally biased region" description="Polar residues" evidence="34">
    <location>
        <begin position="1130"/>
        <end position="1149"/>
    </location>
</feature>
<keyword evidence="28" id="KW-0234">DNA repair</keyword>
<evidence type="ECO:0000256" key="33">
    <source>
        <dbReference type="SAM" id="Coils"/>
    </source>
</evidence>
<dbReference type="Pfam" id="PF00533">
    <property type="entry name" value="BRCT"/>
    <property type="match status" value="2"/>
</dbReference>
<evidence type="ECO:0000256" key="32">
    <source>
        <dbReference type="PROSITE-ProRule" id="PRU00175"/>
    </source>
</evidence>
<keyword evidence="11" id="KW-0808">Transferase</keyword>
<evidence type="ECO:0000256" key="4">
    <source>
        <dbReference type="ARBA" id="ARBA00004496"/>
    </source>
</evidence>
<feature type="region of interest" description="Disordered" evidence="34">
    <location>
        <begin position="612"/>
        <end position="727"/>
    </location>
</feature>
<dbReference type="PIRSF" id="PIRSF001734">
    <property type="entry name" value="BRCA1"/>
    <property type="match status" value="1"/>
</dbReference>
<evidence type="ECO:0000313" key="37">
    <source>
        <dbReference type="EMBL" id="KAG0116079.1"/>
    </source>
</evidence>
<feature type="region of interest" description="Disordered" evidence="34">
    <location>
        <begin position="1415"/>
        <end position="1463"/>
    </location>
</feature>